<dbReference type="AlphaFoldDB" id="A0A841ENQ8"/>
<feature type="signal peptide" evidence="1">
    <location>
        <begin position="1"/>
        <end position="25"/>
    </location>
</feature>
<name>A0A841ENQ8_9BACT</name>
<keyword evidence="3" id="KW-1185">Reference proteome</keyword>
<keyword evidence="1" id="KW-0732">Signal</keyword>
<dbReference type="Proteomes" id="UP000524404">
    <property type="component" value="Unassembled WGS sequence"/>
</dbReference>
<reference evidence="2 3" key="1">
    <citation type="submission" date="2020-08" db="EMBL/GenBank/DDBJ databases">
        <title>Functional genomics of gut bacteria from endangered species of beetles.</title>
        <authorList>
            <person name="Carlos-Shanley C."/>
        </authorList>
    </citation>
    <scope>NUCLEOTIDE SEQUENCE [LARGE SCALE GENOMIC DNA]</scope>
    <source>
        <strain evidence="2 3">S00070</strain>
    </source>
</reference>
<gene>
    <name evidence="2" type="ORF">HNP25_003212</name>
</gene>
<evidence type="ECO:0000256" key="1">
    <source>
        <dbReference type="SAM" id="SignalP"/>
    </source>
</evidence>
<proteinExistence type="predicted"/>
<dbReference type="RefSeq" id="WP_184135609.1">
    <property type="nucleotide sequence ID" value="NZ_JACHKT010000025.1"/>
</dbReference>
<evidence type="ECO:0000313" key="3">
    <source>
        <dbReference type="Proteomes" id="UP000524404"/>
    </source>
</evidence>
<dbReference type="EMBL" id="JACHKT010000025">
    <property type="protein sequence ID" value="MBB6004546.1"/>
    <property type="molecule type" value="Genomic_DNA"/>
</dbReference>
<organism evidence="2 3">
    <name type="scientific">Arcicella rosea</name>
    <dbReference type="NCBI Taxonomy" id="502909"/>
    <lineage>
        <taxon>Bacteria</taxon>
        <taxon>Pseudomonadati</taxon>
        <taxon>Bacteroidota</taxon>
        <taxon>Cytophagia</taxon>
        <taxon>Cytophagales</taxon>
        <taxon>Flectobacillaceae</taxon>
        <taxon>Arcicella</taxon>
    </lineage>
</organism>
<feature type="chain" id="PRO_5033041536" description="Heavy-metal-binding" evidence="1">
    <location>
        <begin position="26"/>
        <end position="162"/>
    </location>
</feature>
<comment type="caution">
    <text evidence="2">The sequence shown here is derived from an EMBL/GenBank/DDBJ whole genome shotgun (WGS) entry which is preliminary data.</text>
</comment>
<accession>A0A841ENQ8</accession>
<evidence type="ECO:0000313" key="2">
    <source>
        <dbReference type="EMBL" id="MBB6004546.1"/>
    </source>
</evidence>
<protein>
    <recommendedName>
        <fullName evidence="4">Heavy-metal-binding</fullName>
    </recommendedName>
</protein>
<sequence>MIRKVSKWTKTAVGFVCLSFFLTNCQPTKTFQPTSYYSPNYQSGGYDQHTGLGFKVPDKYAIDVLQGDEQPKESFEEMDKLTISEEFPLTAKQEYKGTMLKRGNDQQEKEAILARMVAQAQDLGASGLMKVNYKVFSTATTSGYILTGTAFKYVLKRSAREN</sequence>
<evidence type="ECO:0008006" key="4">
    <source>
        <dbReference type="Google" id="ProtNLM"/>
    </source>
</evidence>